<keyword evidence="3" id="KW-1185">Reference proteome</keyword>
<keyword evidence="1" id="KW-0175">Coiled coil</keyword>
<dbReference type="Pfam" id="PF01076">
    <property type="entry name" value="Mob_Pre"/>
    <property type="match status" value="1"/>
</dbReference>
<sequence>MKQVINVLKLKTEGEILKIANHNLRQVPSRNVVSSRTKQNTYYIGSSTTNVLKEMEDRLATVPKFRKDAVKVVNLVLSGSHEFFTDKKKAKEWELATQKWVEDTFGKENIIYSVVHHDEKTPHFQVSFVPIYDGKLRAAHWFDGPAKMNKIHNSYAKVNKPFGLQRGDKFKKPTQEELTEYYKKVNASSDYEAKLDRKLEGLFDKLDNPTLKQRLNPWGLIDGVVKPLMNQLAKNLSHYRTRSKEAEKNKKKLEQAEQQIEDYKLKMESLGLGENPSFMQCESIRKHWDFVEERYRASLNDGVIKTYQPISTEPTPSVKPPKPKF</sequence>
<dbReference type="Gene3D" id="3.30.930.30">
    <property type="match status" value="1"/>
</dbReference>
<reference evidence="3" key="1">
    <citation type="journal article" date="2014" name="Nat. Genet.">
        <title>Genome of the human hookworm Necator americanus.</title>
        <authorList>
            <person name="Tang Y.T."/>
            <person name="Gao X."/>
            <person name="Rosa B.A."/>
            <person name="Abubucker S."/>
            <person name="Hallsworth-Pepin K."/>
            <person name="Martin J."/>
            <person name="Tyagi R."/>
            <person name="Heizer E."/>
            <person name="Zhang X."/>
            <person name="Bhonagiri-Palsikar V."/>
            <person name="Minx P."/>
            <person name="Warren W.C."/>
            <person name="Wang Q."/>
            <person name="Zhan B."/>
            <person name="Hotez P.J."/>
            <person name="Sternberg P.W."/>
            <person name="Dougall A."/>
            <person name="Gaze S.T."/>
            <person name="Mulvenna J."/>
            <person name="Sotillo J."/>
            <person name="Ranganathan S."/>
            <person name="Rabelo E.M."/>
            <person name="Wilson R.K."/>
            <person name="Felgner P.L."/>
            <person name="Bethony J."/>
            <person name="Hawdon J.M."/>
            <person name="Gasser R.B."/>
            <person name="Loukas A."/>
            <person name="Mitreva M."/>
        </authorList>
    </citation>
    <scope>NUCLEOTIDE SEQUENCE [LARGE SCALE GENOMIC DNA]</scope>
</reference>
<dbReference type="CDD" id="cd17242">
    <property type="entry name" value="MobM_relaxase"/>
    <property type="match status" value="1"/>
</dbReference>
<dbReference type="InterPro" id="IPR001668">
    <property type="entry name" value="Mob_Pre"/>
</dbReference>
<evidence type="ECO:0000313" key="2">
    <source>
        <dbReference type="EMBL" id="ETN80463.1"/>
    </source>
</evidence>
<feature type="coiled-coil region" evidence="1">
    <location>
        <begin position="229"/>
        <end position="273"/>
    </location>
</feature>
<evidence type="ECO:0000313" key="3">
    <source>
        <dbReference type="Proteomes" id="UP000053676"/>
    </source>
</evidence>
<accession>W2TF55</accession>
<protein>
    <submittedName>
        <fullName evidence="2">Plasmid recombination enzyme</fullName>
    </submittedName>
</protein>
<dbReference type="GO" id="GO:0003677">
    <property type="term" value="F:DNA binding"/>
    <property type="evidence" value="ECO:0007669"/>
    <property type="project" value="InterPro"/>
</dbReference>
<dbReference type="EMBL" id="KI659085">
    <property type="protein sequence ID" value="ETN80463.1"/>
    <property type="molecule type" value="Genomic_DNA"/>
</dbReference>
<dbReference type="AlphaFoldDB" id="W2TF55"/>
<organism evidence="2 3">
    <name type="scientific">Necator americanus</name>
    <name type="common">Human hookworm</name>
    <dbReference type="NCBI Taxonomy" id="51031"/>
    <lineage>
        <taxon>Eukaryota</taxon>
        <taxon>Metazoa</taxon>
        <taxon>Ecdysozoa</taxon>
        <taxon>Nematoda</taxon>
        <taxon>Chromadorea</taxon>
        <taxon>Rhabditida</taxon>
        <taxon>Rhabditina</taxon>
        <taxon>Rhabditomorpha</taxon>
        <taxon>Strongyloidea</taxon>
        <taxon>Ancylostomatidae</taxon>
        <taxon>Bunostominae</taxon>
        <taxon>Necator</taxon>
    </lineage>
</organism>
<dbReference type="NCBIfam" id="NF041497">
    <property type="entry name" value="MobV"/>
    <property type="match status" value="1"/>
</dbReference>
<dbReference type="Proteomes" id="UP000053676">
    <property type="component" value="Unassembled WGS sequence"/>
</dbReference>
<name>W2TF55_NECAM</name>
<proteinExistence type="predicted"/>
<gene>
    <name evidence="2" type="ORF">NECAME_18003</name>
</gene>
<dbReference type="GO" id="GO:0006310">
    <property type="term" value="P:DNA recombination"/>
    <property type="evidence" value="ECO:0007669"/>
    <property type="project" value="InterPro"/>
</dbReference>
<dbReference type="KEGG" id="nai:NECAME_18003"/>
<evidence type="ECO:0000256" key="1">
    <source>
        <dbReference type="SAM" id="Coils"/>
    </source>
</evidence>